<organism evidence="4 5">
    <name type="scientific">Lottia gigantea</name>
    <name type="common">Giant owl limpet</name>
    <dbReference type="NCBI Taxonomy" id="225164"/>
    <lineage>
        <taxon>Eukaryota</taxon>
        <taxon>Metazoa</taxon>
        <taxon>Spiralia</taxon>
        <taxon>Lophotrochozoa</taxon>
        <taxon>Mollusca</taxon>
        <taxon>Gastropoda</taxon>
        <taxon>Patellogastropoda</taxon>
        <taxon>Lottioidea</taxon>
        <taxon>Lottiidae</taxon>
        <taxon>Lottia</taxon>
    </lineage>
</organism>
<dbReference type="InterPro" id="IPR051466">
    <property type="entry name" value="D-amino_acid_metab_enzyme"/>
</dbReference>
<dbReference type="KEGG" id="lgi:LOTGIDRAFT_219658"/>
<dbReference type="EMBL" id="KB202793">
    <property type="protein sequence ID" value="ESO88027.1"/>
    <property type="molecule type" value="Genomic_DNA"/>
</dbReference>
<dbReference type="InterPro" id="IPR001608">
    <property type="entry name" value="Ala_racemase_N"/>
</dbReference>
<keyword evidence="5" id="KW-1185">Reference proteome</keyword>
<dbReference type="Pfam" id="PF01168">
    <property type="entry name" value="Ala_racemase_N"/>
    <property type="match status" value="1"/>
</dbReference>
<dbReference type="GeneID" id="20246883"/>
<dbReference type="GO" id="GO:0036088">
    <property type="term" value="P:D-serine catabolic process"/>
    <property type="evidence" value="ECO:0007669"/>
    <property type="project" value="TreeGrafter"/>
</dbReference>
<dbReference type="Proteomes" id="UP000030746">
    <property type="component" value="Unassembled WGS sequence"/>
</dbReference>
<dbReference type="OMA" id="WPRFYGW"/>
<evidence type="ECO:0000256" key="2">
    <source>
        <dbReference type="ARBA" id="ARBA00023239"/>
    </source>
</evidence>
<dbReference type="OrthoDB" id="20198at2759"/>
<dbReference type="CTD" id="20246883"/>
<dbReference type="Pfam" id="PF14031">
    <property type="entry name" value="D-ser_dehydrat"/>
    <property type="match status" value="1"/>
</dbReference>
<dbReference type="SUPFAM" id="SSF51419">
    <property type="entry name" value="PLP-binding barrel"/>
    <property type="match status" value="1"/>
</dbReference>
<dbReference type="InterPro" id="IPR026956">
    <property type="entry name" value="D-ser_dehydrat-like_dom"/>
</dbReference>
<evidence type="ECO:0000313" key="4">
    <source>
        <dbReference type="EMBL" id="ESO88027.1"/>
    </source>
</evidence>
<reference evidence="4 5" key="1">
    <citation type="journal article" date="2013" name="Nature">
        <title>Insights into bilaterian evolution from three spiralian genomes.</title>
        <authorList>
            <person name="Simakov O."/>
            <person name="Marletaz F."/>
            <person name="Cho S.J."/>
            <person name="Edsinger-Gonzales E."/>
            <person name="Havlak P."/>
            <person name="Hellsten U."/>
            <person name="Kuo D.H."/>
            <person name="Larsson T."/>
            <person name="Lv J."/>
            <person name="Arendt D."/>
            <person name="Savage R."/>
            <person name="Osoegawa K."/>
            <person name="de Jong P."/>
            <person name="Grimwood J."/>
            <person name="Chapman J.A."/>
            <person name="Shapiro H."/>
            <person name="Aerts A."/>
            <person name="Otillar R.P."/>
            <person name="Terry A.Y."/>
            <person name="Boore J.L."/>
            <person name="Grigoriev I.V."/>
            <person name="Lindberg D.R."/>
            <person name="Seaver E.C."/>
            <person name="Weisblat D.A."/>
            <person name="Putnam N.H."/>
            <person name="Rokhsar D.S."/>
        </authorList>
    </citation>
    <scope>NUCLEOTIDE SEQUENCE [LARGE SCALE GENOMIC DNA]</scope>
</reference>
<evidence type="ECO:0000313" key="5">
    <source>
        <dbReference type="Proteomes" id="UP000030746"/>
    </source>
</evidence>
<dbReference type="InterPro" id="IPR042208">
    <property type="entry name" value="D-ser_dehydrat-like_sf"/>
</dbReference>
<dbReference type="Gene3D" id="2.40.37.20">
    <property type="entry name" value="D-serine dehydratase-like domain"/>
    <property type="match status" value="1"/>
</dbReference>
<feature type="domain" description="D-serine dehydratase-like" evidence="3">
    <location>
        <begin position="262"/>
        <end position="362"/>
    </location>
</feature>
<dbReference type="Gene3D" id="3.20.20.10">
    <property type="entry name" value="Alanine racemase"/>
    <property type="match status" value="1"/>
</dbReference>
<comment type="similarity">
    <text evidence="1">Belongs to the DSD1 family.</text>
</comment>
<dbReference type="HOGENOM" id="CLU_031639_2_2_1"/>
<evidence type="ECO:0000256" key="1">
    <source>
        <dbReference type="ARBA" id="ARBA00005323"/>
    </source>
</evidence>
<dbReference type="SMART" id="SM01119">
    <property type="entry name" value="D-ser_dehydrat"/>
    <property type="match status" value="1"/>
</dbReference>
<gene>
    <name evidence="4" type="ORF">LOTGIDRAFT_219658</name>
</gene>
<dbReference type="GO" id="GO:0008721">
    <property type="term" value="F:D-serine ammonia-lyase activity"/>
    <property type="evidence" value="ECO:0007669"/>
    <property type="project" value="TreeGrafter"/>
</dbReference>
<protein>
    <recommendedName>
        <fullName evidence="3">D-serine dehydratase-like domain-containing protein</fullName>
    </recommendedName>
</protein>
<dbReference type="AlphaFoldDB" id="V3ZUJ2"/>
<name>V3ZUJ2_LOTGI</name>
<proteinExistence type="inferred from homology"/>
<sequence>MSKQQPKTIQELLTPCFVVDKLILNRNAEKMLHTSKSLGVQLRPHMKTQKTLEIGELMTGGTKSTICVSTANEAIFFSKGGFKDILYAVPISEQKIHICQKLVKEGVDLKLMFTSYYGVECMKKNPRPDGAKWSAVLEVDCGYGRTGVEFDSDELVGIGKSASEADNIDFMGLYTHCGDTYDAKNVAGIQNINDSTSDRLNEAAKRLTDNGIKCLVIGTGSTPGCNQPTPKMANLTEFHPGCYIFNDLSMTMNGANLISDIAIRVATRVIDHKKSKNYLIIDCGFTALSLDGIQDGMGYEGMCSFQGHPELKLKGMTQELGKVSAASGTIDLNRYPIGTILFIYPWHACHTAALHPVYYVHDGDNVTDAYRPTRGW</sequence>
<dbReference type="PANTHER" id="PTHR28004">
    <property type="entry name" value="ZGC:162816-RELATED"/>
    <property type="match status" value="1"/>
</dbReference>
<dbReference type="RefSeq" id="XP_009061340.1">
    <property type="nucleotide sequence ID" value="XM_009063092.1"/>
</dbReference>
<dbReference type="InterPro" id="IPR029066">
    <property type="entry name" value="PLP-binding_barrel"/>
</dbReference>
<dbReference type="PANTHER" id="PTHR28004:SF2">
    <property type="entry name" value="D-SERINE DEHYDRATASE"/>
    <property type="match status" value="1"/>
</dbReference>
<evidence type="ECO:0000259" key="3">
    <source>
        <dbReference type="SMART" id="SM01119"/>
    </source>
</evidence>
<accession>V3ZUJ2</accession>
<keyword evidence="2" id="KW-0456">Lyase</keyword>